<evidence type="ECO:0000256" key="6">
    <source>
        <dbReference type="ARBA" id="ARBA00023136"/>
    </source>
</evidence>
<dbReference type="EMBL" id="WTYU01000002">
    <property type="protein sequence ID" value="MXP15387.1"/>
    <property type="molecule type" value="Genomic_DNA"/>
</dbReference>
<keyword evidence="7" id="KW-0270">Exopolysaccharide synthesis</keyword>
<dbReference type="OrthoDB" id="9808602at2"/>
<evidence type="ECO:0000256" key="3">
    <source>
        <dbReference type="ARBA" id="ARBA00022679"/>
    </source>
</evidence>
<evidence type="ECO:0000256" key="5">
    <source>
        <dbReference type="ARBA" id="ARBA00022989"/>
    </source>
</evidence>
<keyword evidence="4 8" id="KW-0812">Transmembrane</keyword>
<dbReference type="Proteomes" id="UP000473531">
    <property type="component" value="Unassembled WGS sequence"/>
</dbReference>
<evidence type="ECO:0000256" key="8">
    <source>
        <dbReference type="SAM" id="Phobius"/>
    </source>
</evidence>
<organism evidence="10 11">
    <name type="scientific">Allopontixanthobacter confluentis</name>
    <dbReference type="NCBI Taxonomy" id="1849021"/>
    <lineage>
        <taxon>Bacteria</taxon>
        <taxon>Pseudomonadati</taxon>
        <taxon>Pseudomonadota</taxon>
        <taxon>Alphaproteobacteria</taxon>
        <taxon>Sphingomonadales</taxon>
        <taxon>Erythrobacteraceae</taxon>
        <taxon>Allopontixanthobacter</taxon>
    </lineage>
</organism>
<dbReference type="Pfam" id="PF02397">
    <property type="entry name" value="Bac_transf"/>
    <property type="match status" value="1"/>
</dbReference>
<dbReference type="InterPro" id="IPR003362">
    <property type="entry name" value="Bact_transf"/>
</dbReference>
<dbReference type="InterPro" id="IPR017475">
    <property type="entry name" value="EPS_sugar_tfrase"/>
</dbReference>
<feature type="transmembrane region" description="Helical" evidence="8">
    <location>
        <begin position="21"/>
        <end position="45"/>
    </location>
</feature>
<dbReference type="GO" id="GO:0000271">
    <property type="term" value="P:polysaccharide biosynthetic process"/>
    <property type="evidence" value="ECO:0007669"/>
    <property type="project" value="UniProtKB-KW"/>
</dbReference>
<keyword evidence="6 8" id="KW-0472">Membrane</keyword>
<dbReference type="NCBIfam" id="TIGR03025">
    <property type="entry name" value="EPS_sugtrans"/>
    <property type="match status" value="1"/>
</dbReference>
<evidence type="ECO:0000256" key="4">
    <source>
        <dbReference type="ARBA" id="ARBA00022692"/>
    </source>
</evidence>
<feature type="transmembrane region" description="Helical" evidence="8">
    <location>
        <begin position="266"/>
        <end position="287"/>
    </location>
</feature>
<accession>A0A6L7GHI4</accession>
<feature type="transmembrane region" description="Helical" evidence="8">
    <location>
        <begin position="51"/>
        <end position="73"/>
    </location>
</feature>
<gene>
    <name evidence="10" type="ORF">GRI44_11565</name>
</gene>
<dbReference type="PANTHER" id="PTHR30576">
    <property type="entry name" value="COLANIC BIOSYNTHESIS UDP-GLUCOSE LIPID CARRIER TRANSFERASE"/>
    <property type="match status" value="1"/>
</dbReference>
<evidence type="ECO:0000256" key="2">
    <source>
        <dbReference type="ARBA" id="ARBA00006464"/>
    </source>
</evidence>
<feature type="transmembrane region" description="Helical" evidence="8">
    <location>
        <begin position="113"/>
        <end position="132"/>
    </location>
</feature>
<reference evidence="10 11" key="1">
    <citation type="submission" date="2019-12" db="EMBL/GenBank/DDBJ databases">
        <title>Genomic-based taxomic classification of the family Erythrobacteraceae.</title>
        <authorList>
            <person name="Xu L."/>
        </authorList>
    </citation>
    <scope>NUCLEOTIDE SEQUENCE [LARGE SCALE GENOMIC DNA]</scope>
    <source>
        <strain evidence="10 11">KCTC 52259</strain>
    </source>
</reference>
<evidence type="ECO:0000313" key="10">
    <source>
        <dbReference type="EMBL" id="MXP15387.1"/>
    </source>
</evidence>
<feature type="transmembrane region" description="Helical" evidence="8">
    <location>
        <begin position="85"/>
        <end position="107"/>
    </location>
</feature>
<feature type="domain" description="Bacterial sugar transferase" evidence="9">
    <location>
        <begin position="261"/>
        <end position="449"/>
    </location>
</feature>
<evidence type="ECO:0000256" key="7">
    <source>
        <dbReference type="ARBA" id="ARBA00023169"/>
    </source>
</evidence>
<evidence type="ECO:0000313" key="11">
    <source>
        <dbReference type="Proteomes" id="UP000473531"/>
    </source>
</evidence>
<dbReference type="GO" id="GO:0016780">
    <property type="term" value="F:phosphotransferase activity, for other substituted phosphate groups"/>
    <property type="evidence" value="ECO:0007669"/>
    <property type="project" value="TreeGrafter"/>
</dbReference>
<comment type="caution">
    <text evidence="10">The sequence shown here is derived from an EMBL/GenBank/DDBJ whole genome shotgun (WGS) entry which is preliminary data.</text>
</comment>
<dbReference type="GO" id="GO:0016020">
    <property type="term" value="C:membrane"/>
    <property type="evidence" value="ECO:0007669"/>
    <property type="project" value="UniProtKB-SubCell"/>
</dbReference>
<dbReference type="PANTHER" id="PTHR30576:SF0">
    <property type="entry name" value="UNDECAPRENYL-PHOSPHATE N-ACETYLGALACTOSAMINYL 1-PHOSPHATE TRANSFERASE-RELATED"/>
    <property type="match status" value="1"/>
</dbReference>
<evidence type="ECO:0000256" key="1">
    <source>
        <dbReference type="ARBA" id="ARBA00004141"/>
    </source>
</evidence>
<proteinExistence type="inferred from homology"/>
<name>A0A6L7GHI4_9SPHN</name>
<sequence>MAGNVSRLPQVLPLEHGRIRAYLVLLVADLGLLYGGFLLAGALYLGEFPSAVASLEAQLLAPLFLTIALYQNVYATRSLMDWRFVVLRLLLALAISSALLIFFTFYFKSTTSFSRAVFTLGLGFSFIFMAALRTGAIWWLRRKWGPTPFNVLLLDAGGPAVDIAHAIHVDAAAHGLLPSTDNPHHIDRIGRYMLHMDSVIVSCPPDERENWARLLRATGIQGEIVSETLHGLGAIGLNQYEHCTSLVVSTGPLGLRARILKRGFDIGFASLALVVLSPLLLITGLLVKLNDGGPVIFVQQRMGWGNRYFSIYKFRTMSVASADASGGRSASRDDERITRIGRFLRRTSIDELPQLFNILLGNMSIVGPRPHALGSQAGEKLFWEVDGRYWRRHALKPGLTGLAQIRGFRGATADESDLSDRLHADLEYIARWSLWRDIAIIAATTRVMVHSRAY</sequence>
<dbReference type="AlphaFoldDB" id="A0A6L7GHI4"/>
<keyword evidence="11" id="KW-1185">Reference proteome</keyword>
<protein>
    <submittedName>
        <fullName evidence="10">Exopolysaccharide biosynthesis polyprenyl glycosylphosphotransferase</fullName>
    </submittedName>
</protein>
<comment type="similarity">
    <text evidence="2">Belongs to the bacterial sugar transferase family.</text>
</comment>
<keyword evidence="5 8" id="KW-1133">Transmembrane helix</keyword>
<comment type="subcellular location">
    <subcellularLocation>
        <location evidence="1">Membrane</location>
        <topology evidence="1">Multi-pass membrane protein</topology>
    </subcellularLocation>
</comment>
<keyword evidence="3 10" id="KW-0808">Transferase</keyword>
<evidence type="ECO:0000259" key="9">
    <source>
        <dbReference type="Pfam" id="PF02397"/>
    </source>
</evidence>